<reference evidence="3" key="1">
    <citation type="submission" date="2025-08" db="UniProtKB">
        <authorList>
            <consortium name="RefSeq"/>
        </authorList>
    </citation>
    <scope>IDENTIFICATION</scope>
    <source>
        <tissue evidence="3">Leaves</tissue>
    </source>
</reference>
<evidence type="ECO:0000313" key="2">
    <source>
        <dbReference type="Proteomes" id="UP000235220"/>
    </source>
</evidence>
<feature type="compositionally biased region" description="Basic and acidic residues" evidence="1">
    <location>
        <begin position="71"/>
        <end position="85"/>
    </location>
</feature>
<protein>
    <submittedName>
        <fullName evidence="3">Uncharacterized protein LOC118348277 isoform X1</fullName>
    </submittedName>
</protein>
<keyword evidence="2" id="KW-1185">Reference proteome</keyword>
<dbReference type="KEGG" id="jre:118348277"/>
<proteinExistence type="predicted"/>
<dbReference type="RefSeq" id="XP_035545496.1">
    <property type="nucleotide sequence ID" value="XM_035689603.1"/>
</dbReference>
<evidence type="ECO:0000256" key="1">
    <source>
        <dbReference type="SAM" id="MobiDB-lite"/>
    </source>
</evidence>
<dbReference type="OrthoDB" id="49309at2759"/>
<accession>A0A6P9EDT7</accession>
<dbReference type="InParanoid" id="A0A6P9EDT7"/>
<dbReference type="Proteomes" id="UP000235220">
    <property type="component" value="Chromosome 4"/>
</dbReference>
<dbReference type="AlphaFoldDB" id="A0A6P9EDT7"/>
<sequence>MRYILIPHLPAQLHTSVGLEGKSAPLQNTPDAVQTDSLVSCGLASGPNPQSPTEKASELDLEIHLSYTSRKEQGHMTSRREKAVESSDVTAHNPTMSVISAATTRTQNADCPHYEQGDNCSTVSTNLVSGGHGLAIPSNSISRYNMDDIGDQSNPEIVMEQEELSDSEEETEEHVEFECEEMADSEGEDGSGCEQIVEMQDKDGQNTPLENQEIVASSSDKICEPRVCLLELGLSNLGKDDTSNSSWLSLDSCAPDCLLNTNTNQEEKTIGEGPATKSLSSCRPIRSCKKKKRSTNDVTLQKHAIDMARQLSLGPLVPILKKT</sequence>
<gene>
    <name evidence="3" type="primary">LOC118348277</name>
</gene>
<feature type="region of interest" description="Disordered" evidence="1">
    <location>
        <begin position="71"/>
        <end position="90"/>
    </location>
</feature>
<dbReference type="GeneID" id="118348277"/>
<name>A0A6P9EDT7_JUGRE</name>
<evidence type="ECO:0000313" key="3">
    <source>
        <dbReference type="RefSeq" id="XP_035545496.1"/>
    </source>
</evidence>
<organism evidence="2 3">
    <name type="scientific">Juglans regia</name>
    <name type="common">English walnut</name>
    <dbReference type="NCBI Taxonomy" id="51240"/>
    <lineage>
        <taxon>Eukaryota</taxon>
        <taxon>Viridiplantae</taxon>
        <taxon>Streptophyta</taxon>
        <taxon>Embryophyta</taxon>
        <taxon>Tracheophyta</taxon>
        <taxon>Spermatophyta</taxon>
        <taxon>Magnoliopsida</taxon>
        <taxon>eudicotyledons</taxon>
        <taxon>Gunneridae</taxon>
        <taxon>Pentapetalae</taxon>
        <taxon>rosids</taxon>
        <taxon>fabids</taxon>
        <taxon>Fagales</taxon>
        <taxon>Juglandaceae</taxon>
        <taxon>Juglans</taxon>
    </lineage>
</organism>